<dbReference type="SUPFAM" id="SSF53850">
    <property type="entry name" value="Periplasmic binding protein-like II"/>
    <property type="match status" value="1"/>
</dbReference>
<dbReference type="RefSeq" id="WP_119150615.1">
    <property type="nucleotide sequence ID" value="NZ_JBHSOV010000026.1"/>
</dbReference>
<dbReference type="Proteomes" id="UP000266340">
    <property type="component" value="Unassembled WGS sequence"/>
</dbReference>
<dbReference type="InterPro" id="IPR006059">
    <property type="entry name" value="SBP"/>
</dbReference>
<evidence type="ECO:0000256" key="1">
    <source>
        <dbReference type="SAM" id="SignalP"/>
    </source>
</evidence>
<dbReference type="Pfam" id="PF01547">
    <property type="entry name" value="SBP_bac_1"/>
    <property type="match status" value="1"/>
</dbReference>
<accession>A0A398CJP7</accession>
<dbReference type="Gene3D" id="3.40.190.10">
    <property type="entry name" value="Periplasmic binding protein-like II"/>
    <property type="match status" value="1"/>
</dbReference>
<sequence length="447" mass="48649">MSGRSKWIGGLAAVLLAAVVTGCANDKKVELDPETITVLVVDQGTSAAGVKVNELMEKSKAYTEEKNKGLTVNLVKVATDQYLDKIKELKPDVFWIPPSQYRDWDKEIGLLDLTPLMELKGVNVDDYFPESLSAITMDGDKRWGLPIAALNYSIGYSKIWFDNAGLAYPSEDWTWEEFAAAAAKLKEANRDRAPNGYGAMIPLYPDILEPLVLSRGGSLVSPDGTTAAGYLDGEPAAEVIDWLKKLIDDGTIPSLTFGPEMGTAFEKIGAETGMAVSSMPILIEHFKKSGHPDQFGIVNFPKFQDGVRANSPSVTAIAISKNSEHANAAWTYIYESTMEDNPVTREFFGLGLNLSKKVYEKLASTAEPYVSIGYRDLEFAQNGAAARLPEWPAAINANYAQWQSLFNDNADSRKTLKQLASNIDANLAAARTAAEETEPAGEETAAQ</sequence>
<evidence type="ECO:0000313" key="2">
    <source>
        <dbReference type="EMBL" id="RIE02575.1"/>
    </source>
</evidence>
<dbReference type="PANTHER" id="PTHR43649:SF12">
    <property type="entry name" value="DIACETYLCHITOBIOSE BINDING PROTEIN DASA"/>
    <property type="match status" value="1"/>
</dbReference>
<organism evidence="2 3">
    <name type="scientific">Cohnella faecalis</name>
    <dbReference type="NCBI Taxonomy" id="2315694"/>
    <lineage>
        <taxon>Bacteria</taxon>
        <taxon>Bacillati</taxon>
        <taxon>Bacillota</taxon>
        <taxon>Bacilli</taxon>
        <taxon>Bacillales</taxon>
        <taxon>Paenibacillaceae</taxon>
        <taxon>Cohnella</taxon>
    </lineage>
</organism>
<protein>
    <submittedName>
        <fullName evidence="2">Extracellular solute-binding protein</fullName>
    </submittedName>
</protein>
<dbReference type="AlphaFoldDB" id="A0A398CJP7"/>
<feature type="chain" id="PRO_5017393666" evidence="1">
    <location>
        <begin position="25"/>
        <end position="447"/>
    </location>
</feature>
<name>A0A398CJP7_9BACL</name>
<comment type="caution">
    <text evidence="2">The sequence shown here is derived from an EMBL/GenBank/DDBJ whole genome shotgun (WGS) entry which is preliminary data.</text>
</comment>
<dbReference type="PROSITE" id="PS51257">
    <property type="entry name" value="PROKAR_LIPOPROTEIN"/>
    <property type="match status" value="1"/>
</dbReference>
<keyword evidence="1" id="KW-0732">Signal</keyword>
<feature type="signal peptide" evidence="1">
    <location>
        <begin position="1"/>
        <end position="24"/>
    </location>
</feature>
<evidence type="ECO:0000313" key="3">
    <source>
        <dbReference type="Proteomes" id="UP000266340"/>
    </source>
</evidence>
<reference evidence="2 3" key="1">
    <citation type="submission" date="2018-09" db="EMBL/GenBank/DDBJ databases">
        <title>Cohnella cavernae sp. nov., isolated from a karst cave.</title>
        <authorList>
            <person name="Zhu H."/>
        </authorList>
    </citation>
    <scope>NUCLEOTIDE SEQUENCE [LARGE SCALE GENOMIC DNA]</scope>
    <source>
        <strain evidence="2 3">K2E09-144</strain>
    </source>
</reference>
<gene>
    <name evidence="2" type="ORF">D3H35_17985</name>
</gene>
<dbReference type="PANTHER" id="PTHR43649">
    <property type="entry name" value="ARABINOSE-BINDING PROTEIN-RELATED"/>
    <property type="match status" value="1"/>
</dbReference>
<dbReference type="OrthoDB" id="9782846at2"/>
<dbReference type="EMBL" id="QXJM01000039">
    <property type="protein sequence ID" value="RIE02575.1"/>
    <property type="molecule type" value="Genomic_DNA"/>
</dbReference>
<keyword evidence="3" id="KW-1185">Reference proteome</keyword>
<dbReference type="InterPro" id="IPR050490">
    <property type="entry name" value="Bact_solute-bd_prot1"/>
</dbReference>
<proteinExistence type="predicted"/>